<name>A0A1I5FAG4_9ACTN</name>
<dbReference type="AlphaFoldDB" id="A0A1I5FAG4"/>
<evidence type="ECO:0000256" key="1">
    <source>
        <dbReference type="SAM" id="Phobius"/>
    </source>
</evidence>
<protein>
    <submittedName>
        <fullName evidence="2">Uncharacterized protein</fullName>
    </submittedName>
</protein>
<reference evidence="2 3" key="1">
    <citation type="submission" date="2016-10" db="EMBL/GenBank/DDBJ databases">
        <authorList>
            <person name="de Groot N.N."/>
        </authorList>
    </citation>
    <scope>NUCLEOTIDE SEQUENCE [LARGE SCALE GENOMIC DNA]</scope>
    <source>
        <strain evidence="2 3">DSM 43067</strain>
    </source>
</reference>
<dbReference type="Proteomes" id="UP000183413">
    <property type="component" value="Unassembled WGS sequence"/>
</dbReference>
<dbReference type="EMBL" id="FOVH01000004">
    <property type="protein sequence ID" value="SFO20758.1"/>
    <property type="molecule type" value="Genomic_DNA"/>
</dbReference>
<organism evidence="2 3">
    <name type="scientific">Actinomadura madurae</name>
    <dbReference type="NCBI Taxonomy" id="1993"/>
    <lineage>
        <taxon>Bacteria</taxon>
        <taxon>Bacillati</taxon>
        <taxon>Actinomycetota</taxon>
        <taxon>Actinomycetes</taxon>
        <taxon>Streptosporangiales</taxon>
        <taxon>Thermomonosporaceae</taxon>
        <taxon>Actinomadura</taxon>
    </lineage>
</organism>
<keyword evidence="1" id="KW-0812">Transmembrane</keyword>
<proteinExistence type="predicted"/>
<evidence type="ECO:0000313" key="3">
    <source>
        <dbReference type="Proteomes" id="UP000183413"/>
    </source>
</evidence>
<feature type="transmembrane region" description="Helical" evidence="1">
    <location>
        <begin position="37"/>
        <end position="57"/>
    </location>
</feature>
<keyword evidence="3" id="KW-1185">Reference proteome</keyword>
<evidence type="ECO:0000313" key="2">
    <source>
        <dbReference type="EMBL" id="SFO20758.1"/>
    </source>
</evidence>
<dbReference type="InParanoid" id="A0A1I5FAG4"/>
<accession>A0A1I5FAG4</accession>
<keyword evidence="1" id="KW-1133">Transmembrane helix</keyword>
<feature type="transmembrane region" description="Helical" evidence="1">
    <location>
        <begin position="69"/>
        <end position="91"/>
    </location>
</feature>
<sequence>MKPSFVPSSHRRHLGLTMELERLLNVRPLKIVRDAGATIRSIALFATLLLAGGGYLTYLVSARFDDTKVLAGTAVAEFGLLLLAAACFRYYSVHYCDPAPYEILRIEGLLIIEPVGGYHRYTNTRRQTIKVLRDNVRLVEHRSHFTGRGSRGKNSIESLIPGHDLFVARAAEEDGGRRLWIYPGRPLFRGDVEEVGIRQVFEDNIETMKPYYRKGGNRFKTREISIAIRFVLAEDPLKIDGLVWNNGTTYHKRREVGTIAPVRTVDRLAGTVEYQISVPRAKPHHAYGFRWVWPDGSFQKRVK</sequence>
<gene>
    <name evidence="2" type="ORF">SAMN04489713_104510</name>
</gene>
<keyword evidence="1" id="KW-0472">Membrane</keyword>